<dbReference type="AlphaFoldDB" id="A0A1G9FLE9"/>
<proteinExistence type="predicted"/>
<feature type="transmembrane region" description="Helical" evidence="5">
    <location>
        <begin position="69"/>
        <end position="87"/>
    </location>
</feature>
<dbReference type="RefSeq" id="WP_093614843.1">
    <property type="nucleotide sequence ID" value="NZ_FNFF01000013.1"/>
</dbReference>
<dbReference type="InterPro" id="IPR038770">
    <property type="entry name" value="Na+/solute_symporter_sf"/>
</dbReference>
<feature type="transmembrane region" description="Helical" evidence="5">
    <location>
        <begin position="6"/>
        <end position="27"/>
    </location>
</feature>
<evidence type="ECO:0000256" key="3">
    <source>
        <dbReference type="ARBA" id="ARBA00022989"/>
    </source>
</evidence>
<dbReference type="EMBL" id="FNFF01000013">
    <property type="protein sequence ID" value="SDK89189.1"/>
    <property type="molecule type" value="Genomic_DNA"/>
</dbReference>
<feature type="transmembrane region" description="Helical" evidence="5">
    <location>
        <begin position="202"/>
        <end position="221"/>
    </location>
</feature>
<feature type="transmembrane region" description="Helical" evidence="5">
    <location>
        <begin position="233"/>
        <end position="255"/>
    </location>
</feature>
<dbReference type="Proteomes" id="UP000199155">
    <property type="component" value="Unassembled WGS sequence"/>
</dbReference>
<evidence type="ECO:0000313" key="7">
    <source>
        <dbReference type="Proteomes" id="UP000199155"/>
    </source>
</evidence>
<keyword evidence="7" id="KW-1185">Reference proteome</keyword>
<reference evidence="6 7" key="1">
    <citation type="submission" date="2016-10" db="EMBL/GenBank/DDBJ databases">
        <authorList>
            <person name="de Groot N.N."/>
        </authorList>
    </citation>
    <scope>NUCLEOTIDE SEQUENCE [LARGE SCALE GENOMIC DNA]</scope>
    <source>
        <strain evidence="6 7">CGMCC 4.5727</strain>
    </source>
</reference>
<evidence type="ECO:0000256" key="4">
    <source>
        <dbReference type="ARBA" id="ARBA00023136"/>
    </source>
</evidence>
<evidence type="ECO:0000256" key="5">
    <source>
        <dbReference type="SAM" id="Phobius"/>
    </source>
</evidence>
<feature type="transmembrane region" description="Helical" evidence="5">
    <location>
        <begin position="171"/>
        <end position="190"/>
    </location>
</feature>
<dbReference type="PANTHER" id="PTHR10361">
    <property type="entry name" value="SODIUM-BILE ACID COTRANSPORTER"/>
    <property type="match status" value="1"/>
</dbReference>
<keyword evidence="4 5" id="KW-0472">Membrane</keyword>
<feature type="transmembrane region" description="Helical" evidence="5">
    <location>
        <begin position="39"/>
        <end position="63"/>
    </location>
</feature>
<feature type="transmembrane region" description="Helical" evidence="5">
    <location>
        <begin position="141"/>
        <end position="159"/>
    </location>
</feature>
<dbReference type="PANTHER" id="PTHR10361:SF24">
    <property type="entry name" value="P3 PROTEIN"/>
    <property type="match status" value="1"/>
</dbReference>
<feature type="transmembrane region" description="Helical" evidence="5">
    <location>
        <begin position="99"/>
        <end position="121"/>
    </location>
</feature>
<feature type="transmembrane region" description="Helical" evidence="5">
    <location>
        <begin position="261"/>
        <end position="283"/>
    </location>
</feature>
<accession>A0A1G9FLE9</accession>
<keyword evidence="3 5" id="KW-1133">Transmembrane helix</keyword>
<dbReference type="Gene3D" id="1.20.1530.20">
    <property type="match status" value="1"/>
</dbReference>
<dbReference type="InterPro" id="IPR004710">
    <property type="entry name" value="Bilac:Na_transpt"/>
</dbReference>
<dbReference type="InterPro" id="IPR002657">
    <property type="entry name" value="BilAc:Na_symport/Acr3"/>
</dbReference>
<evidence type="ECO:0000256" key="2">
    <source>
        <dbReference type="ARBA" id="ARBA00022692"/>
    </source>
</evidence>
<gene>
    <name evidence="6" type="ORF">SAMN05421806_113207</name>
</gene>
<dbReference type="Pfam" id="PF01758">
    <property type="entry name" value="SBF"/>
    <property type="match status" value="1"/>
</dbReference>
<sequence length="304" mass="31401">MDSGLVTVLVPIVLAVIMFGLGMSLTVGDFRRVREYPRVVVAALGCQLIVLPAVCFGLVLAFGLDAAPAVGMMLLAASPGGTMANLYSHLFGGDVALNITLTAINSVLAVFTLPLVVNLAVGYWDGAGDDGSVGLQFGKTLQVFALVLIPVAVGMVVRARRPGFAERAERPVKVLCLFILAGVIVAALLAERANVGEYLAEVGPVALLFSVISLGTGYVAARLAGAAHAQGVAACMEIGMHNTSLALTIALSPSLLDSTEIAVPSAVYAILIYFTAGAAGLLLRRVGERGAGTQTSRRISPRTR</sequence>
<evidence type="ECO:0000313" key="6">
    <source>
        <dbReference type="EMBL" id="SDK89189.1"/>
    </source>
</evidence>
<keyword evidence="2 5" id="KW-0812">Transmembrane</keyword>
<dbReference type="OrthoDB" id="9806785at2"/>
<name>A0A1G9FLE9_9ACTN</name>
<organism evidence="6 7">
    <name type="scientific">Streptomyces indicus</name>
    <dbReference type="NCBI Taxonomy" id="417292"/>
    <lineage>
        <taxon>Bacteria</taxon>
        <taxon>Bacillati</taxon>
        <taxon>Actinomycetota</taxon>
        <taxon>Actinomycetes</taxon>
        <taxon>Kitasatosporales</taxon>
        <taxon>Streptomycetaceae</taxon>
        <taxon>Streptomyces</taxon>
    </lineage>
</organism>
<protein>
    <submittedName>
        <fullName evidence="6">Bile acid:Na+ symporter, BASS family</fullName>
    </submittedName>
</protein>
<evidence type="ECO:0000256" key="1">
    <source>
        <dbReference type="ARBA" id="ARBA00004141"/>
    </source>
</evidence>
<dbReference type="GO" id="GO:0016020">
    <property type="term" value="C:membrane"/>
    <property type="evidence" value="ECO:0007669"/>
    <property type="project" value="UniProtKB-SubCell"/>
</dbReference>
<comment type="subcellular location">
    <subcellularLocation>
        <location evidence="1">Membrane</location>
        <topology evidence="1">Multi-pass membrane protein</topology>
    </subcellularLocation>
</comment>